<comment type="caution">
    <text evidence="2">The sequence shown here is derived from an EMBL/GenBank/DDBJ whole genome shotgun (WGS) entry which is preliminary data.</text>
</comment>
<evidence type="ECO:0000256" key="1">
    <source>
        <dbReference type="SAM" id="MobiDB-lite"/>
    </source>
</evidence>
<sequence>MYIIIKYISDISLTPLWAKANAVGNRDIFYGRQGISTVVGGTYGLKDSQPLLTPHRARPDTSRAPPPFSTMSYKKYDAEESQLHRQLSESQSKASAPEPDGHQAVEVSSDIER</sequence>
<dbReference type="Proteomes" id="UP001054945">
    <property type="component" value="Unassembled WGS sequence"/>
</dbReference>
<feature type="compositionally biased region" description="Basic and acidic residues" evidence="1">
    <location>
        <begin position="74"/>
        <end position="87"/>
    </location>
</feature>
<reference evidence="2 3" key="1">
    <citation type="submission" date="2021-06" db="EMBL/GenBank/DDBJ databases">
        <title>Caerostris extrusa draft genome.</title>
        <authorList>
            <person name="Kono N."/>
            <person name="Arakawa K."/>
        </authorList>
    </citation>
    <scope>NUCLEOTIDE SEQUENCE [LARGE SCALE GENOMIC DNA]</scope>
</reference>
<keyword evidence="3" id="KW-1185">Reference proteome</keyword>
<proteinExistence type="predicted"/>
<evidence type="ECO:0000313" key="2">
    <source>
        <dbReference type="EMBL" id="GIY68395.1"/>
    </source>
</evidence>
<organism evidence="2 3">
    <name type="scientific">Caerostris extrusa</name>
    <name type="common">Bark spider</name>
    <name type="synonym">Caerostris bankana</name>
    <dbReference type="NCBI Taxonomy" id="172846"/>
    <lineage>
        <taxon>Eukaryota</taxon>
        <taxon>Metazoa</taxon>
        <taxon>Ecdysozoa</taxon>
        <taxon>Arthropoda</taxon>
        <taxon>Chelicerata</taxon>
        <taxon>Arachnida</taxon>
        <taxon>Araneae</taxon>
        <taxon>Araneomorphae</taxon>
        <taxon>Entelegynae</taxon>
        <taxon>Araneoidea</taxon>
        <taxon>Araneidae</taxon>
        <taxon>Caerostris</taxon>
    </lineage>
</organism>
<name>A0AAV4VDQ0_CAEEX</name>
<gene>
    <name evidence="2" type="ORF">CEXT_74411</name>
</gene>
<accession>A0AAV4VDQ0</accession>
<evidence type="ECO:0000313" key="3">
    <source>
        <dbReference type="Proteomes" id="UP001054945"/>
    </source>
</evidence>
<protein>
    <submittedName>
        <fullName evidence="2">Uncharacterized protein</fullName>
    </submittedName>
</protein>
<dbReference type="EMBL" id="BPLR01014373">
    <property type="protein sequence ID" value="GIY68395.1"/>
    <property type="molecule type" value="Genomic_DNA"/>
</dbReference>
<feature type="region of interest" description="Disordered" evidence="1">
    <location>
        <begin position="48"/>
        <end position="113"/>
    </location>
</feature>
<dbReference type="AlphaFoldDB" id="A0AAV4VDQ0"/>